<reference evidence="2 3" key="1">
    <citation type="journal article" date="2013" name="Nat. Commun.">
        <title>The evolution and pathogenic mechanisms of the rice sheath blight pathogen.</title>
        <authorList>
            <person name="Zheng A."/>
            <person name="Lin R."/>
            <person name="Xu L."/>
            <person name="Qin P."/>
            <person name="Tang C."/>
            <person name="Ai P."/>
            <person name="Zhang D."/>
            <person name="Liu Y."/>
            <person name="Sun Z."/>
            <person name="Feng H."/>
            <person name="Wang Y."/>
            <person name="Chen Y."/>
            <person name="Liang X."/>
            <person name="Fu R."/>
            <person name="Li Q."/>
            <person name="Zhang J."/>
            <person name="Yu X."/>
            <person name="Xie Z."/>
            <person name="Ding L."/>
            <person name="Guan P."/>
            <person name="Tang J."/>
            <person name="Liang Y."/>
            <person name="Wang S."/>
            <person name="Deng Q."/>
            <person name="Li S."/>
            <person name="Zhu J."/>
            <person name="Wang L."/>
            <person name="Liu H."/>
            <person name="Li P."/>
        </authorList>
    </citation>
    <scope>NUCLEOTIDE SEQUENCE [LARGE SCALE GENOMIC DNA]</scope>
    <source>
        <strain evidence="3">AG-1 IA</strain>
    </source>
</reference>
<organism evidence="2 3">
    <name type="scientific">Thanatephorus cucumeris (strain AG1-IA)</name>
    <name type="common">Rice sheath blight fungus</name>
    <name type="synonym">Rhizoctonia solani</name>
    <dbReference type="NCBI Taxonomy" id="983506"/>
    <lineage>
        <taxon>Eukaryota</taxon>
        <taxon>Fungi</taxon>
        <taxon>Dikarya</taxon>
        <taxon>Basidiomycota</taxon>
        <taxon>Agaricomycotina</taxon>
        <taxon>Agaricomycetes</taxon>
        <taxon>Cantharellales</taxon>
        <taxon>Ceratobasidiaceae</taxon>
        <taxon>Rhizoctonia</taxon>
        <taxon>Rhizoctonia solani AG-1</taxon>
    </lineage>
</organism>
<evidence type="ECO:0000313" key="2">
    <source>
        <dbReference type="EMBL" id="ELU45160.1"/>
    </source>
</evidence>
<evidence type="ECO:0000256" key="1">
    <source>
        <dbReference type="SAM" id="Phobius"/>
    </source>
</evidence>
<protein>
    <submittedName>
        <fullName evidence="2">Uncharacterized protein</fullName>
    </submittedName>
</protein>
<proteinExistence type="predicted"/>
<dbReference type="EMBL" id="AFRT01000148">
    <property type="protein sequence ID" value="ELU45160.1"/>
    <property type="molecule type" value="Genomic_DNA"/>
</dbReference>
<name>L8X4M8_THACA</name>
<comment type="caution">
    <text evidence="2">The sequence shown here is derived from an EMBL/GenBank/DDBJ whole genome shotgun (WGS) entry which is preliminary data.</text>
</comment>
<feature type="transmembrane region" description="Helical" evidence="1">
    <location>
        <begin position="23"/>
        <end position="41"/>
    </location>
</feature>
<gene>
    <name evidence="2" type="ORF">AG1IA_00806</name>
</gene>
<sequence length="53" mass="5754">MSAPPSTETPQESTYSGSEPVEVTLFTIYNVFLAVIVYGDYISQVTGGQRIPL</sequence>
<evidence type="ECO:0000313" key="3">
    <source>
        <dbReference type="Proteomes" id="UP000011668"/>
    </source>
</evidence>
<keyword evidence="3" id="KW-1185">Reference proteome</keyword>
<accession>L8X4M8</accession>
<dbReference type="Proteomes" id="UP000011668">
    <property type="component" value="Unassembled WGS sequence"/>
</dbReference>
<keyword evidence="1" id="KW-0472">Membrane</keyword>
<keyword evidence="1" id="KW-1133">Transmembrane helix</keyword>
<dbReference type="HOGENOM" id="CLU_3070305_0_0_1"/>
<dbReference type="AlphaFoldDB" id="L8X4M8"/>
<keyword evidence="1" id="KW-0812">Transmembrane</keyword>